<keyword evidence="2" id="KW-0966">Cell projection</keyword>
<evidence type="ECO:0000313" key="3">
    <source>
        <dbReference type="Proteomes" id="UP000007844"/>
    </source>
</evidence>
<dbReference type="PANTHER" id="PTHR36307:SF1">
    <property type="entry name" value="FLAGELLA BASAL BODY P-RING FORMATION PROTEIN FLGA"/>
    <property type="match status" value="1"/>
</dbReference>
<feature type="domain" description="Flagella basal body P-ring formation protein FlgA SAF" evidence="1">
    <location>
        <begin position="207"/>
        <end position="327"/>
    </location>
</feature>
<evidence type="ECO:0000313" key="2">
    <source>
        <dbReference type="EMBL" id="EGJ52015.1"/>
    </source>
</evidence>
<dbReference type="EMBL" id="CP003221">
    <property type="protein sequence ID" value="EGJ52015.1"/>
    <property type="molecule type" value="Genomic_DNA"/>
</dbReference>
<proteinExistence type="predicted"/>
<organism evidence="2 3">
    <name type="scientific">Desulfocurvibacter africanus subsp. africanus str. Walvis Bay</name>
    <dbReference type="NCBI Taxonomy" id="690850"/>
    <lineage>
        <taxon>Bacteria</taxon>
        <taxon>Pseudomonadati</taxon>
        <taxon>Thermodesulfobacteriota</taxon>
        <taxon>Desulfovibrionia</taxon>
        <taxon>Desulfovibrionales</taxon>
        <taxon>Desulfovibrionaceae</taxon>
        <taxon>Desulfocurvibacter</taxon>
    </lineage>
</organism>
<dbReference type="InterPro" id="IPR039246">
    <property type="entry name" value="Flagellar_FlgA"/>
</dbReference>
<keyword evidence="3" id="KW-1185">Reference proteome</keyword>
<dbReference type="HOGENOM" id="CLU_068858_0_0_7"/>
<dbReference type="NCBIfam" id="TIGR03170">
    <property type="entry name" value="flgA_cterm"/>
    <property type="match status" value="1"/>
</dbReference>
<dbReference type="InterPro" id="IPR017585">
    <property type="entry name" value="SAF_FlgA"/>
</dbReference>
<dbReference type="PANTHER" id="PTHR36307">
    <property type="entry name" value="FLAGELLA BASAL BODY P-RING FORMATION PROTEIN FLGA"/>
    <property type="match status" value="1"/>
</dbReference>
<gene>
    <name evidence="2" type="ORF">Desaf_3739</name>
</gene>
<dbReference type="KEGG" id="daf:Desaf_3739"/>
<evidence type="ECO:0000259" key="1">
    <source>
        <dbReference type="Pfam" id="PF13144"/>
    </source>
</evidence>
<sequence length="328" mass="35248" precursor="true">MQMFSFTAMAPKLAIVLAIAAVLVVVAGASAIDWGLSIKTSACAQGSKILLGEIATPYGPIPAGTWEKLARMELWPSPEREGRSEVFSRRMLAELLREHLGELAVRCSIPSGLTVQRGGALLDKSALFARVEEYLRPKLALMGGRAELAGFNAPEVVSLDEGYARLEIELLDKLAAGRVNLRIKAVAGDGRLVRQVAANVFVDHWVAVACASRPVNPGEAITPDMVTFQEKNLAYFRGAPWDGKGGPWQVKRPVGTEQPFSLDILEPVPLVVKGSTVNLVYQGRHVQLAIQAEAMQAGGLGETIPVRNIHSGKLVQAVVMSKDTVAVR</sequence>
<dbReference type="STRING" id="690850.Desaf_3739"/>
<reference evidence="2 3" key="1">
    <citation type="journal article" date="2011" name="J. Bacteriol.">
        <title>Genome sequence of the mercury-methylating and pleomorphic Desulfovibrio africanus Strain Walvis Bay.</title>
        <authorList>
            <person name="Brown S.D."/>
            <person name="Wall J.D."/>
            <person name="Kucken A.M."/>
            <person name="Gilmour C.C."/>
            <person name="Podar M."/>
            <person name="Brandt C.C."/>
            <person name="Teshima H."/>
            <person name="Detter J.C."/>
            <person name="Han C.S."/>
            <person name="Land M.L."/>
            <person name="Lucas S."/>
            <person name="Han J."/>
            <person name="Pennacchio L."/>
            <person name="Nolan M."/>
            <person name="Pitluck S."/>
            <person name="Woyke T."/>
            <person name="Goodwin L."/>
            <person name="Palumbo A.V."/>
            <person name="Elias D.A."/>
        </authorList>
    </citation>
    <scope>NUCLEOTIDE SEQUENCE [LARGE SCALE GENOMIC DNA]</scope>
    <source>
        <strain evidence="2 3">Walvis Bay</strain>
    </source>
</reference>
<dbReference type="GO" id="GO:0044780">
    <property type="term" value="P:bacterial-type flagellum assembly"/>
    <property type="evidence" value="ECO:0007669"/>
    <property type="project" value="InterPro"/>
</dbReference>
<dbReference type="AlphaFoldDB" id="F3YZY6"/>
<name>F3YZY6_DESAF</name>
<protein>
    <submittedName>
        <fullName evidence="2">Flagella basal body P-ring formation protein FlgA</fullName>
    </submittedName>
</protein>
<dbReference type="Proteomes" id="UP000007844">
    <property type="component" value="Chromosome"/>
</dbReference>
<accession>F3YZY6</accession>
<keyword evidence="2" id="KW-0282">Flagellum</keyword>
<dbReference type="Pfam" id="PF13144">
    <property type="entry name" value="ChapFlgA"/>
    <property type="match status" value="1"/>
</dbReference>
<dbReference type="eggNOG" id="COG1261">
    <property type="taxonomic scope" value="Bacteria"/>
</dbReference>
<keyword evidence="2" id="KW-0969">Cilium</keyword>
<dbReference type="Gene3D" id="2.30.30.760">
    <property type="match status" value="1"/>
</dbReference>